<comment type="caution">
    <text evidence="1">The sequence shown here is derived from an EMBL/GenBank/DDBJ whole genome shotgun (WGS) entry which is preliminary data.</text>
</comment>
<protein>
    <submittedName>
        <fullName evidence="1">Late embryogenesis abundant protein, LEA5-type</fullName>
    </submittedName>
</protein>
<keyword evidence="2" id="KW-1185">Reference proteome</keyword>
<dbReference type="Proteomes" id="UP001164539">
    <property type="component" value="Chromosome 6"/>
</dbReference>
<reference evidence="1 2" key="1">
    <citation type="journal article" date="2023" name="Science">
        <title>Complex scaffold remodeling in plant triterpene biosynthesis.</title>
        <authorList>
            <person name="De La Pena R."/>
            <person name="Hodgson H."/>
            <person name="Liu J.C."/>
            <person name="Stephenson M.J."/>
            <person name="Martin A.C."/>
            <person name="Owen C."/>
            <person name="Harkess A."/>
            <person name="Leebens-Mack J."/>
            <person name="Jimenez L.E."/>
            <person name="Osbourn A."/>
            <person name="Sattely E.S."/>
        </authorList>
    </citation>
    <scope>NUCLEOTIDE SEQUENCE [LARGE SCALE GENOMIC DNA]</scope>
    <source>
        <strain evidence="2">cv. JPN11</strain>
        <tissue evidence="1">Leaf</tissue>
    </source>
</reference>
<proteinExistence type="predicted"/>
<dbReference type="EMBL" id="CM051399">
    <property type="protein sequence ID" value="KAJ4716178.1"/>
    <property type="molecule type" value="Genomic_DNA"/>
</dbReference>
<gene>
    <name evidence="1" type="ORF">OWV82_011235</name>
</gene>
<sequence>MQGSWESLSWIQELCRSSRIAAERFTGSLGDQNSKRLESLICCAPHPRSRIYFSAGHERIMEDVLKGAASFGGRTFWLRNDDGSRIYMNLIVTRINIRGLK</sequence>
<name>A0ACC1XXX0_MELAZ</name>
<evidence type="ECO:0000313" key="1">
    <source>
        <dbReference type="EMBL" id="KAJ4716178.1"/>
    </source>
</evidence>
<organism evidence="1 2">
    <name type="scientific">Melia azedarach</name>
    <name type="common">Chinaberry tree</name>
    <dbReference type="NCBI Taxonomy" id="155640"/>
    <lineage>
        <taxon>Eukaryota</taxon>
        <taxon>Viridiplantae</taxon>
        <taxon>Streptophyta</taxon>
        <taxon>Embryophyta</taxon>
        <taxon>Tracheophyta</taxon>
        <taxon>Spermatophyta</taxon>
        <taxon>Magnoliopsida</taxon>
        <taxon>eudicotyledons</taxon>
        <taxon>Gunneridae</taxon>
        <taxon>Pentapetalae</taxon>
        <taxon>rosids</taxon>
        <taxon>malvids</taxon>
        <taxon>Sapindales</taxon>
        <taxon>Meliaceae</taxon>
        <taxon>Melia</taxon>
    </lineage>
</organism>
<evidence type="ECO:0000313" key="2">
    <source>
        <dbReference type="Proteomes" id="UP001164539"/>
    </source>
</evidence>
<accession>A0ACC1XXX0</accession>